<keyword evidence="1" id="KW-0472">Membrane</keyword>
<reference evidence="2" key="1">
    <citation type="journal article" date="2023" name="G3 (Bethesda)">
        <title>A reference genome for the long-term kleptoplast-retaining sea slug Elysia crispata morphotype clarki.</title>
        <authorList>
            <person name="Eastman K.E."/>
            <person name="Pendleton A.L."/>
            <person name="Shaikh M.A."/>
            <person name="Suttiyut T."/>
            <person name="Ogas R."/>
            <person name="Tomko P."/>
            <person name="Gavelis G."/>
            <person name="Widhalm J.R."/>
            <person name="Wisecaver J.H."/>
        </authorList>
    </citation>
    <scope>NUCLEOTIDE SEQUENCE</scope>
    <source>
        <strain evidence="2">ECLA1</strain>
    </source>
</reference>
<evidence type="ECO:0000313" key="2">
    <source>
        <dbReference type="EMBL" id="KAK3788974.1"/>
    </source>
</evidence>
<evidence type="ECO:0000313" key="3">
    <source>
        <dbReference type="Proteomes" id="UP001283361"/>
    </source>
</evidence>
<dbReference type="AlphaFoldDB" id="A0AAE1AJA6"/>
<name>A0AAE1AJA6_9GAST</name>
<gene>
    <name evidence="2" type="ORF">RRG08_000863</name>
</gene>
<evidence type="ECO:0000256" key="1">
    <source>
        <dbReference type="SAM" id="Phobius"/>
    </source>
</evidence>
<keyword evidence="3" id="KW-1185">Reference proteome</keyword>
<keyword evidence="1" id="KW-1133">Transmembrane helix</keyword>
<sequence length="105" mass="12125">MPPSMVLLTLMPDIERPYLNLRNGMMILVRIELWLSILVLTPWLSVIVTEGNTVSTKSIHRFLMVERKSFMCLSEMLGMTLAFLEVPSDVQHLRSRIYPSDSHHV</sequence>
<protein>
    <submittedName>
        <fullName evidence="2">Uncharacterized protein</fullName>
    </submittedName>
</protein>
<keyword evidence="1" id="KW-0812">Transmembrane</keyword>
<accession>A0AAE1AJA6</accession>
<dbReference type="EMBL" id="JAWDGP010001708">
    <property type="protein sequence ID" value="KAK3788974.1"/>
    <property type="molecule type" value="Genomic_DNA"/>
</dbReference>
<comment type="caution">
    <text evidence="2">The sequence shown here is derived from an EMBL/GenBank/DDBJ whole genome shotgun (WGS) entry which is preliminary data.</text>
</comment>
<feature type="transmembrane region" description="Helical" evidence="1">
    <location>
        <begin position="27"/>
        <end position="48"/>
    </location>
</feature>
<organism evidence="2 3">
    <name type="scientific">Elysia crispata</name>
    <name type="common">lettuce slug</name>
    <dbReference type="NCBI Taxonomy" id="231223"/>
    <lineage>
        <taxon>Eukaryota</taxon>
        <taxon>Metazoa</taxon>
        <taxon>Spiralia</taxon>
        <taxon>Lophotrochozoa</taxon>
        <taxon>Mollusca</taxon>
        <taxon>Gastropoda</taxon>
        <taxon>Heterobranchia</taxon>
        <taxon>Euthyneura</taxon>
        <taxon>Panpulmonata</taxon>
        <taxon>Sacoglossa</taxon>
        <taxon>Placobranchoidea</taxon>
        <taxon>Plakobranchidae</taxon>
        <taxon>Elysia</taxon>
    </lineage>
</organism>
<proteinExistence type="predicted"/>
<dbReference type="Proteomes" id="UP001283361">
    <property type="component" value="Unassembled WGS sequence"/>
</dbReference>